<protein>
    <recommendedName>
        <fullName evidence="5">Membrane transport protein MMPL domain-containing protein</fullName>
    </recommendedName>
</protein>
<feature type="compositionally biased region" description="Low complexity" evidence="1">
    <location>
        <begin position="62"/>
        <end position="72"/>
    </location>
</feature>
<reference evidence="3 4" key="1">
    <citation type="journal article" date="2019" name="Int. J. Syst. Evol. Microbiol.">
        <title>The Global Catalogue of Microorganisms (GCM) 10K type strain sequencing project: providing services to taxonomists for standard genome sequencing and annotation.</title>
        <authorList>
            <consortium name="The Broad Institute Genomics Platform"/>
            <consortium name="The Broad Institute Genome Sequencing Center for Infectious Disease"/>
            <person name="Wu L."/>
            <person name="Ma J."/>
        </authorList>
    </citation>
    <scope>NUCLEOTIDE SEQUENCE [LARGE SCALE GENOMIC DNA]</scope>
    <source>
        <strain evidence="3 4">JCM 11448</strain>
    </source>
</reference>
<feature type="transmembrane region" description="Helical" evidence="2">
    <location>
        <begin position="9"/>
        <end position="27"/>
    </location>
</feature>
<accession>A0ABN1X4Y5</accession>
<organism evidence="3 4">
    <name type="scientific">Streptomyces javensis</name>
    <dbReference type="NCBI Taxonomy" id="114698"/>
    <lineage>
        <taxon>Bacteria</taxon>
        <taxon>Bacillati</taxon>
        <taxon>Actinomycetota</taxon>
        <taxon>Actinomycetes</taxon>
        <taxon>Kitasatosporales</taxon>
        <taxon>Streptomycetaceae</taxon>
        <taxon>Streptomyces</taxon>
        <taxon>Streptomyces violaceusniger group</taxon>
    </lineage>
</organism>
<dbReference type="Proteomes" id="UP001500282">
    <property type="component" value="Unassembled WGS sequence"/>
</dbReference>
<feature type="transmembrane region" description="Helical" evidence="2">
    <location>
        <begin position="33"/>
        <end position="56"/>
    </location>
</feature>
<keyword evidence="4" id="KW-1185">Reference proteome</keyword>
<dbReference type="EMBL" id="BAAAIH010000028">
    <property type="protein sequence ID" value="GAA1281884.1"/>
    <property type="molecule type" value="Genomic_DNA"/>
</dbReference>
<feature type="region of interest" description="Disordered" evidence="1">
    <location>
        <begin position="62"/>
        <end position="96"/>
    </location>
</feature>
<keyword evidence="2" id="KW-0472">Membrane</keyword>
<sequence length="96" mass="9833">MPRPTPAQLAYSSATVVLSTFAMLLLSQTRSGLGVAVVTVVGLVLGLLVAVTVPVARVSRTGRTGRTVRTSRPVAGSGPADPARARTRAHADSLRG</sequence>
<name>A0ABN1X4Y5_9ACTN</name>
<evidence type="ECO:0008006" key="5">
    <source>
        <dbReference type="Google" id="ProtNLM"/>
    </source>
</evidence>
<proteinExistence type="predicted"/>
<evidence type="ECO:0000256" key="1">
    <source>
        <dbReference type="SAM" id="MobiDB-lite"/>
    </source>
</evidence>
<gene>
    <name evidence="3" type="ORF">GCM10009579_47920</name>
</gene>
<keyword evidence="2" id="KW-1133">Transmembrane helix</keyword>
<keyword evidence="2" id="KW-0812">Transmembrane</keyword>
<evidence type="ECO:0000256" key="2">
    <source>
        <dbReference type="SAM" id="Phobius"/>
    </source>
</evidence>
<evidence type="ECO:0000313" key="4">
    <source>
        <dbReference type="Proteomes" id="UP001500282"/>
    </source>
</evidence>
<evidence type="ECO:0000313" key="3">
    <source>
        <dbReference type="EMBL" id="GAA1281884.1"/>
    </source>
</evidence>
<comment type="caution">
    <text evidence="3">The sequence shown here is derived from an EMBL/GenBank/DDBJ whole genome shotgun (WGS) entry which is preliminary data.</text>
</comment>